<dbReference type="InterPro" id="IPR029016">
    <property type="entry name" value="GAF-like_dom_sf"/>
</dbReference>
<dbReference type="Proteomes" id="UP001149140">
    <property type="component" value="Unassembled WGS sequence"/>
</dbReference>
<evidence type="ECO:0000259" key="3">
    <source>
        <dbReference type="PROSITE" id="PS51186"/>
    </source>
</evidence>
<dbReference type="InterPro" id="IPR001932">
    <property type="entry name" value="PPM-type_phosphatase-like_dom"/>
</dbReference>
<dbReference type="GO" id="GO:0016747">
    <property type="term" value="F:acyltransferase activity, transferring groups other than amino-acyl groups"/>
    <property type="evidence" value="ECO:0007669"/>
    <property type="project" value="InterPro"/>
</dbReference>
<dbReference type="Pfam" id="PF13185">
    <property type="entry name" value="GAF_2"/>
    <property type="match status" value="1"/>
</dbReference>
<keyword evidence="1" id="KW-0378">Hydrolase</keyword>
<feature type="domain" description="N-acetyltransferase" evidence="3">
    <location>
        <begin position="606"/>
        <end position="746"/>
    </location>
</feature>
<dbReference type="PANTHER" id="PTHR43156:SF2">
    <property type="entry name" value="STAGE II SPORULATION PROTEIN E"/>
    <property type="match status" value="1"/>
</dbReference>
<dbReference type="Gene3D" id="3.30.450.40">
    <property type="match status" value="2"/>
</dbReference>
<gene>
    <name evidence="4" type="ORF">OM076_42750</name>
</gene>
<dbReference type="RefSeq" id="WP_270046310.1">
    <property type="nucleotide sequence ID" value="NZ_JAPDOD010000086.1"/>
</dbReference>
<accession>A0A9X3N4Q7</accession>
<dbReference type="PROSITE" id="PS51186">
    <property type="entry name" value="GNAT"/>
    <property type="match status" value="1"/>
</dbReference>
<organism evidence="4 5">
    <name type="scientific">Solirubrobacter ginsenosidimutans</name>
    <dbReference type="NCBI Taxonomy" id="490573"/>
    <lineage>
        <taxon>Bacteria</taxon>
        <taxon>Bacillati</taxon>
        <taxon>Actinomycetota</taxon>
        <taxon>Thermoleophilia</taxon>
        <taxon>Solirubrobacterales</taxon>
        <taxon>Solirubrobacteraceae</taxon>
        <taxon>Solirubrobacter</taxon>
    </lineage>
</organism>
<dbReference type="Pfam" id="PF00583">
    <property type="entry name" value="Acetyltransf_1"/>
    <property type="match status" value="1"/>
</dbReference>
<dbReference type="Pfam" id="PF07228">
    <property type="entry name" value="SpoIIE"/>
    <property type="match status" value="1"/>
</dbReference>
<evidence type="ECO:0000256" key="2">
    <source>
        <dbReference type="SAM" id="MobiDB-lite"/>
    </source>
</evidence>
<dbReference type="InterPro" id="IPR052016">
    <property type="entry name" value="Bact_Sigma-Reg"/>
</dbReference>
<comment type="caution">
    <text evidence="4">The sequence shown here is derived from an EMBL/GenBank/DDBJ whole genome shotgun (WGS) entry which is preliminary data.</text>
</comment>
<reference evidence="4" key="1">
    <citation type="submission" date="2022-10" db="EMBL/GenBank/DDBJ databases">
        <title>The WGS of Solirubrobacter ginsenosidimutans DSM 21036.</title>
        <authorList>
            <person name="Jiang Z."/>
        </authorList>
    </citation>
    <scope>NUCLEOTIDE SEQUENCE</scope>
    <source>
        <strain evidence="4">DSM 21036</strain>
    </source>
</reference>
<dbReference type="PANTHER" id="PTHR43156">
    <property type="entry name" value="STAGE II SPORULATION PROTEIN E-RELATED"/>
    <property type="match status" value="1"/>
</dbReference>
<name>A0A9X3N4Q7_9ACTN</name>
<dbReference type="InterPro" id="IPR003018">
    <property type="entry name" value="GAF"/>
</dbReference>
<dbReference type="SUPFAM" id="SSF55729">
    <property type="entry name" value="Acyl-CoA N-acyltransferases (Nat)"/>
    <property type="match status" value="1"/>
</dbReference>
<dbReference type="EMBL" id="JAPDOD010000086">
    <property type="protein sequence ID" value="MDA0167058.1"/>
    <property type="molecule type" value="Genomic_DNA"/>
</dbReference>
<evidence type="ECO:0000313" key="5">
    <source>
        <dbReference type="Proteomes" id="UP001149140"/>
    </source>
</evidence>
<dbReference type="Gene3D" id="3.60.40.10">
    <property type="entry name" value="PPM-type phosphatase domain"/>
    <property type="match status" value="1"/>
</dbReference>
<dbReference type="Pfam" id="PF01590">
    <property type="entry name" value="GAF"/>
    <property type="match status" value="1"/>
</dbReference>
<dbReference type="InterPro" id="IPR036457">
    <property type="entry name" value="PPM-type-like_dom_sf"/>
</dbReference>
<feature type="region of interest" description="Disordered" evidence="2">
    <location>
        <begin position="1"/>
        <end position="20"/>
    </location>
</feature>
<keyword evidence="4" id="KW-0012">Acyltransferase</keyword>
<dbReference type="SUPFAM" id="SSF81606">
    <property type="entry name" value="PP2C-like"/>
    <property type="match status" value="1"/>
</dbReference>
<evidence type="ECO:0000256" key="1">
    <source>
        <dbReference type="ARBA" id="ARBA00022801"/>
    </source>
</evidence>
<proteinExistence type="predicted"/>
<sequence>MKGERISNPTQTSTASTDTGIMHAEGLQGWLRETLEEIIAQVRGLIDVSGVAFEVVEKPGDEIRPAAAWFASVEVWRAFGPLLARPYDPHRAGVTEAAIERGSALLIERMEVWPGADALRERLADRLDAEHAAYAWEWYRSGSFISCPVRTAGQRTLGVLVISSHPPSEPLGETHLRAVEVFARLAGLALERSELLERESLRTQEEQLLNRASKAVAASLEPSTVNRAIVEHAGALTGATKVLLLRLDPTVGELRGVANVGCSAREARARVPVGEGTAGLVALTGEPCLSGEQDAEWGIEHEPVGSFAHVPVALAGRIFGVLSTAHEAPGHFGADELRRLTALALSAAGAIANALDFQRERRIVNALTRGFVPEPPRALTGVEVGLVYEPVGHDVGGGDLFGVWQLPSGALAILIGDVSGKGLEVAAMSAMVRFFVEARAWDTHDPAGVLAQTNRILHRRLPASSFATAFLGIACDGTLRFCNAGHPPPRILRADGSQEELAATGIPLGIEEDGRHTDQSVRFAAGDTLFAATDGLLEARHDGQFFGDARLPSLLAEHARVLAPQSLAELVHADAERWANKRHDDVAVLVVRPSPALLRRESAGSPAARALFEEYLELVRERLGPAFAPTEAIFASERSFDEPGAAFLVVYADERPVGCGGMRPLGPRVVEIKRMFVTAEARRHGHGRHLLAELEALAAAGGARHVRLLTTEALAEARRLYASAGYREIEAHVVDGHRDAWLEKDL</sequence>
<keyword evidence="5" id="KW-1185">Reference proteome</keyword>
<feature type="compositionally biased region" description="Polar residues" evidence="2">
    <location>
        <begin position="7"/>
        <end position="19"/>
    </location>
</feature>
<protein>
    <submittedName>
        <fullName evidence="4">GNAT family N-acetyltransferase</fullName>
        <ecNumber evidence="4">2.3.1.-</ecNumber>
    </submittedName>
</protein>
<dbReference type="AlphaFoldDB" id="A0A9X3N4Q7"/>
<dbReference type="EC" id="2.3.1.-" evidence="4"/>
<keyword evidence="4" id="KW-0808">Transferase</keyword>
<dbReference type="CDD" id="cd04301">
    <property type="entry name" value="NAT_SF"/>
    <property type="match status" value="1"/>
</dbReference>
<dbReference type="Gene3D" id="3.40.630.30">
    <property type="match status" value="1"/>
</dbReference>
<dbReference type="InterPro" id="IPR016181">
    <property type="entry name" value="Acyl_CoA_acyltransferase"/>
</dbReference>
<dbReference type="InterPro" id="IPR000182">
    <property type="entry name" value="GNAT_dom"/>
</dbReference>
<dbReference type="SUPFAM" id="SSF55781">
    <property type="entry name" value="GAF domain-like"/>
    <property type="match status" value="2"/>
</dbReference>
<dbReference type="SMART" id="SM00065">
    <property type="entry name" value="GAF"/>
    <property type="match status" value="2"/>
</dbReference>
<dbReference type="GO" id="GO:0016791">
    <property type="term" value="F:phosphatase activity"/>
    <property type="evidence" value="ECO:0007669"/>
    <property type="project" value="TreeGrafter"/>
</dbReference>
<evidence type="ECO:0000313" key="4">
    <source>
        <dbReference type="EMBL" id="MDA0167058.1"/>
    </source>
</evidence>
<dbReference type="SMART" id="SM00331">
    <property type="entry name" value="PP2C_SIG"/>
    <property type="match status" value="1"/>
</dbReference>